<dbReference type="InterPro" id="IPR036390">
    <property type="entry name" value="WH_DNA-bd_sf"/>
</dbReference>
<evidence type="ECO:0000256" key="7">
    <source>
        <dbReference type="ARBA" id="ARBA00023163"/>
    </source>
</evidence>
<accession>A0A8T2TMI2</accession>
<keyword evidence="3" id="KW-0158">Chromosome</keyword>
<feature type="domain" description="H15" evidence="12">
    <location>
        <begin position="118"/>
        <end position="186"/>
    </location>
</feature>
<proteinExistence type="predicted"/>
<comment type="caution">
    <text evidence="13">The sequence shown here is derived from an EMBL/GenBank/DDBJ whole genome shotgun (WGS) entry which is preliminary data.</text>
</comment>
<protein>
    <recommendedName>
        <fullName evidence="15">MYB transcription factor</fullName>
    </recommendedName>
</protein>
<organism evidence="13 14">
    <name type="scientific">Ceratopteris richardii</name>
    <name type="common">Triangle waterfern</name>
    <dbReference type="NCBI Taxonomy" id="49495"/>
    <lineage>
        <taxon>Eukaryota</taxon>
        <taxon>Viridiplantae</taxon>
        <taxon>Streptophyta</taxon>
        <taxon>Embryophyta</taxon>
        <taxon>Tracheophyta</taxon>
        <taxon>Polypodiopsida</taxon>
        <taxon>Polypodiidae</taxon>
        <taxon>Polypodiales</taxon>
        <taxon>Pteridineae</taxon>
        <taxon>Pteridaceae</taxon>
        <taxon>Parkerioideae</taxon>
        <taxon>Ceratopteris</taxon>
    </lineage>
</organism>
<dbReference type="OMA" id="RNNCKML"/>
<evidence type="ECO:0000313" key="14">
    <source>
        <dbReference type="Proteomes" id="UP000825935"/>
    </source>
</evidence>
<dbReference type="SMART" id="SM00526">
    <property type="entry name" value="H15"/>
    <property type="match status" value="1"/>
</dbReference>
<dbReference type="InterPro" id="IPR001005">
    <property type="entry name" value="SANT/Myb"/>
</dbReference>
<feature type="coiled-coil region" evidence="9">
    <location>
        <begin position="259"/>
        <end position="298"/>
    </location>
</feature>
<dbReference type="PROSITE" id="PS51294">
    <property type="entry name" value="HTH_MYB"/>
    <property type="match status" value="1"/>
</dbReference>
<dbReference type="SMART" id="SM00717">
    <property type="entry name" value="SANT"/>
    <property type="match status" value="1"/>
</dbReference>
<dbReference type="Pfam" id="PF00249">
    <property type="entry name" value="Myb_DNA-binding"/>
    <property type="match status" value="1"/>
</dbReference>
<keyword evidence="4" id="KW-0805">Transcription regulation</keyword>
<evidence type="ECO:0000256" key="5">
    <source>
        <dbReference type="ARBA" id="ARBA00023054"/>
    </source>
</evidence>
<evidence type="ECO:0000313" key="13">
    <source>
        <dbReference type="EMBL" id="KAH7423620.1"/>
    </source>
</evidence>
<dbReference type="Proteomes" id="UP000825935">
    <property type="component" value="Chromosome 12"/>
</dbReference>
<reference evidence="13" key="1">
    <citation type="submission" date="2021-08" db="EMBL/GenBank/DDBJ databases">
        <title>WGS assembly of Ceratopteris richardii.</title>
        <authorList>
            <person name="Marchant D.B."/>
            <person name="Chen G."/>
            <person name="Jenkins J."/>
            <person name="Shu S."/>
            <person name="Leebens-Mack J."/>
            <person name="Grimwood J."/>
            <person name="Schmutz J."/>
            <person name="Soltis P."/>
            <person name="Soltis D."/>
            <person name="Chen Z.-H."/>
        </authorList>
    </citation>
    <scope>NUCLEOTIDE SEQUENCE</scope>
    <source>
        <strain evidence="13">Whitten #5841</strain>
        <tissue evidence="13">Leaf</tissue>
    </source>
</reference>
<dbReference type="Gene3D" id="1.10.10.10">
    <property type="entry name" value="Winged helix-like DNA-binding domain superfamily/Winged helix DNA-binding domain"/>
    <property type="match status" value="1"/>
</dbReference>
<evidence type="ECO:0008006" key="15">
    <source>
        <dbReference type="Google" id="ProtNLM"/>
    </source>
</evidence>
<dbReference type="PANTHER" id="PTHR46267:SF15">
    <property type="entry name" value="WINGED HELIX-TURN-HELIX TRANSCRIPTION REPRESSOR DNA-BINDING PROTEIN-RELATED"/>
    <property type="match status" value="1"/>
</dbReference>
<dbReference type="PROSITE" id="PS51504">
    <property type="entry name" value="H15"/>
    <property type="match status" value="1"/>
</dbReference>
<dbReference type="SUPFAM" id="SSF46689">
    <property type="entry name" value="Homeodomain-like"/>
    <property type="match status" value="1"/>
</dbReference>
<dbReference type="InterPro" id="IPR009057">
    <property type="entry name" value="Homeodomain-like_sf"/>
</dbReference>
<dbReference type="GO" id="GO:0003691">
    <property type="term" value="F:double-stranded telomeric DNA binding"/>
    <property type="evidence" value="ECO:0007669"/>
    <property type="project" value="InterPro"/>
</dbReference>
<dbReference type="PROSITE" id="PS50090">
    <property type="entry name" value="MYB_LIKE"/>
    <property type="match status" value="1"/>
</dbReference>
<keyword evidence="14" id="KW-1185">Reference proteome</keyword>
<dbReference type="Pfam" id="PF00538">
    <property type="entry name" value="Linker_histone"/>
    <property type="match status" value="1"/>
</dbReference>
<dbReference type="GO" id="GO:0006334">
    <property type="term" value="P:nucleosome assembly"/>
    <property type="evidence" value="ECO:0007669"/>
    <property type="project" value="InterPro"/>
</dbReference>
<evidence type="ECO:0000256" key="1">
    <source>
        <dbReference type="ARBA" id="ARBA00004286"/>
    </source>
</evidence>
<sequence>MGNPKQKWTAEEEAALRAGVDKHGAGKWRTIQKDPEFQKVLNHRSNVDLKDKWRNMNVGLGGHGSREKIPKSVSKLKGSEESISPGPGVVLGDITAEDTLVNGDALVSSTASKDRKSLDHRYTELVINAINELKDPNGCGTTAIASFIESHHPVPSNFRRLLSSKLRDMVSQGNLLKIKQNYKINTIDPPFLNEGMLAQGQHGRIYQGVGRGHDYDSAIAIPHDAGNLDMAKRKFVGRPPSRFDVDLVKLKTKTAQEAAQAAAIAVAEAEAAAAAAEKASKEAEAAEAEADAAEFAVELATLAVKNSKRMCGPSLHIDDVAIAV</sequence>
<keyword evidence="6" id="KW-0238">DNA-binding</keyword>
<dbReference type="GO" id="GO:0000786">
    <property type="term" value="C:nucleosome"/>
    <property type="evidence" value="ECO:0007669"/>
    <property type="project" value="InterPro"/>
</dbReference>
<dbReference type="SUPFAM" id="SSF46785">
    <property type="entry name" value="Winged helix' DNA-binding domain"/>
    <property type="match status" value="1"/>
</dbReference>
<dbReference type="InterPro" id="IPR017930">
    <property type="entry name" value="Myb_dom"/>
</dbReference>
<dbReference type="AlphaFoldDB" id="A0A8T2TMI2"/>
<dbReference type="EMBL" id="CM035417">
    <property type="protein sequence ID" value="KAH7423620.1"/>
    <property type="molecule type" value="Genomic_DNA"/>
</dbReference>
<evidence type="ECO:0000256" key="4">
    <source>
        <dbReference type="ARBA" id="ARBA00023015"/>
    </source>
</evidence>
<evidence type="ECO:0000256" key="3">
    <source>
        <dbReference type="ARBA" id="ARBA00022454"/>
    </source>
</evidence>
<keyword evidence="8" id="KW-0539">Nucleus</keyword>
<gene>
    <name evidence="13" type="ORF">KP509_12G064100</name>
</gene>
<dbReference type="InterPro" id="IPR044597">
    <property type="entry name" value="SMH1-6"/>
</dbReference>
<dbReference type="GO" id="GO:0005730">
    <property type="term" value="C:nucleolus"/>
    <property type="evidence" value="ECO:0007669"/>
    <property type="project" value="UniProtKB-SubCell"/>
</dbReference>
<feature type="domain" description="Myb-like" evidence="10">
    <location>
        <begin position="5"/>
        <end position="57"/>
    </location>
</feature>
<evidence type="ECO:0000256" key="9">
    <source>
        <dbReference type="SAM" id="Coils"/>
    </source>
</evidence>
<evidence type="ECO:0000256" key="2">
    <source>
        <dbReference type="ARBA" id="ARBA00004604"/>
    </source>
</evidence>
<evidence type="ECO:0000259" key="12">
    <source>
        <dbReference type="PROSITE" id="PS51504"/>
    </source>
</evidence>
<dbReference type="Gene3D" id="1.10.10.60">
    <property type="entry name" value="Homeodomain-like"/>
    <property type="match status" value="1"/>
</dbReference>
<comment type="subcellular location">
    <subcellularLocation>
        <location evidence="1">Chromosome</location>
    </subcellularLocation>
    <subcellularLocation>
        <location evidence="2">Nucleus</location>
        <location evidence="2">Nucleolus</location>
    </subcellularLocation>
</comment>
<keyword evidence="7" id="KW-0804">Transcription</keyword>
<evidence type="ECO:0000256" key="8">
    <source>
        <dbReference type="ARBA" id="ARBA00023242"/>
    </source>
</evidence>
<evidence type="ECO:0000256" key="6">
    <source>
        <dbReference type="ARBA" id="ARBA00023125"/>
    </source>
</evidence>
<dbReference type="FunFam" id="1.10.10.60:FF:000168">
    <property type="entry name" value="Telomere repeat-binding factor 1"/>
    <property type="match status" value="1"/>
</dbReference>
<dbReference type="InterPro" id="IPR005818">
    <property type="entry name" value="Histone_H1/H5_H15"/>
</dbReference>
<evidence type="ECO:0000259" key="10">
    <source>
        <dbReference type="PROSITE" id="PS50090"/>
    </source>
</evidence>
<dbReference type="InterPro" id="IPR036388">
    <property type="entry name" value="WH-like_DNA-bd_sf"/>
</dbReference>
<dbReference type="OrthoDB" id="608866at2759"/>
<name>A0A8T2TMI2_CERRI</name>
<feature type="domain" description="HTH myb-type" evidence="11">
    <location>
        <begin position="1"/>
        <end position="61"/>
    </location>
</feature>
<evidence type="ECO:0000259" key="11">
    <source>
        <dbReference type="PROSITE" id="PS51294"/>
    </source>
</evidence>
<dbReference type="CDD" id="cd11660">
    <property type="entry name" value="SANT_TRF"/>
    <property type="match status" value="1"/>
</dbReference>
<keyword evidence="5 9" id="KW-0175">Coiled coil</keyword>
<dbReference type="PANTHER" id="PTHR46267">
    <property type="entry name" value="SINGLE MYB HISTONE 4"/>
    <property type="match status" value="1"/>
</dbReference>